<feature type="chain" id="PRO_5021205111" description="Protein sleepless" evidence="3">
    <location>
        <begin position="24"/>
        <end position="156"/>
    </location>
</feature>
<evidence type="ECO:0008006" key="5">
    <source>
        <dbReference type="Google" id="ProtNLM"/>
    </source>
</evidence>
<reference evidence="4" key="1">
    <citation type="submission" date="2020-05" db="UniProtKB">
        <authorList>
            <consortium name="EnsemblMetazoa"/>
        </authorList>
    </citation>
    <scope>IDENTIFICATION</scope>
    <source>
        <strain evidence="4">FUMOZ</strain>
    </source>
</reference>
<dbReference type="VEuPathDB" id="VectorBase:AFUN2_002741"/>
<dbReference type="EnsemblMetazoa" id="AFUN021007-RA">
    <property type="protein sequence ID" value="AFUN021007-PA"/>
    <property type="gene ID" value="AFUN021007"/>
</dbReference>
<keyword evidence="1 3" id="KW-0732">Signal</keyword>
<protein>
    <recommendedName>
        <fullName evidence="5">Protein sleepless</fullName>
    </recommendedName>
</protein>
<dbReference type="PANTHER" id="PTHR10036:SF3">
    <property type="entry name" value="PROTEIN SLEEPLESS-RELATED"/>
    <property type="match status" value="1"/>
</dbReference>
<keyword evidence="2" id="KW-1015">Disulfide bond</keyword>
<evidence type="ECO:0000313" key="4">
    <source>
        <dbReference type="EnsemblMetazoa" id="AFUN021007-PA"/>
    </source>
</evidence>
<feature type="signal peptide" evidence="3">
    <location>
        <begin position="1"/>
        <end position="23"/>
    </location>
</feature>
<dbReference type="PANTHER" id="PTHR10036">
    <property type="entry name" value="CD59 GLYCOPROTEIN"/>
    <property type="match status" value="1"/>
</dbReference>
<evidence type="ECO:0000256" key="2">
    <source>
        <dbReference type="ARBA" id="ARBA00023157"/>
    </source>
</evidence>
<sequence length="156" mass="17260">MIFARMISTLLFASALFLPITYGLECYSCSTDNSDLDCDNLATLEKVTCKPFSATNHPVQPVCGYKRLIPSSNGSPERIWRGCAVSGECALLSRQGNEAFNSVFRMSACEECEQEDCNAPKNHGTIVRHGYLTWYTVSTLVVINVVLLKMGFTLDE</sequence>
<evidence type="ECO:0000256" key="3">
    <source>
        <dbReference type="SAM" id="SignalP"/>
    </source>
</evidence>
<dbReference type="VEuPathDB" id="VectorBase:AFUN021007"/>
<name>A0A4Y0BM75_ANOFN</name>
<dbReference type="AlphaFoldDB" id="A0A4Y0BM75"/>
<organism evidence="4">
    <name type="scientific">Anopheles funestus</name>
    <name type="common">African malaria mosquito</name>
    <dbReference type="NCBI Taxonomy" id="62324"/>
    <lineage>
        <taxon>Eukaryota</taxon>
        <taxon>Metazoa</taxon>
        <taxon>Ecdysozoa</taxon>
        <taxon>Arthropoda</taxon>
        <taxon>Hexapoda</taxon>
        <taxon>Insecta</taxon>
        <taxon>Pterygota</taxon>
        <taxon>Neoptera</taxon>
        <taxon>Endopterygota</taxon>
        <taxon>Diptera</taxon>
        <taxon>Nematocera</taxon>
        <taxon>Culicoidea</taxon>
        <taxon>Culicidae</taxon>
        <taxon>Anophelinae</taxon>
        <taxon>Anopheles</taxon>
    </lineage>
</organism>
<proteinExistence type="predicted"/>
<evidence type="ECO:0000256" key="1">
    <source>
        <dbReference type="ARBA" id="ARBA00022729"/>
    </source>
</evidence>
<accession>A0A4Y0BM75</accession>